<evidence type="ECO:0000313" key="1">
    <source>
        <dbReference type="EMBL" id="PYG90370.1"/>
    </source>
</evidence>
<protein>
    <submittedName>
        <fullName evidence="1">Uncharacterized protein</fullName>
    </submittedName>
</protein>
<sequence>MTDFDLKLNAWLQVNHPGSNILLATPEVCDVNKLMSNGSNIAPSQAALTGSGASGALSNTDWASNPALGAANLANMARVSAGYNPTDLDNAGSTTTQYQAFVQKLVNCPLFIIKLSDHQSITKTSSDWNTMIDSIADTFEGIADKDKNSIVTGLKNLAQAASSKMSTEETESVFVQNVINVDNVVSYYLYSSKTSFIEQKGKGYDTKQSSFDILKLRLEFQSDLWPMYWQKVKAAFDGSIDDWLNDNKTSTAGTQPIPALQ</sequence>
<name>A0A318XUM0_9FIRM</name>
<evidence type="ECO:0000313" key="2">
    <source>
        <dbReference type="Proteomes" id="UP000248132"/>
    </source>
</evidence>
<organism evidence="1 2">
    <name type="scientific">Ruminiclostridium sufflavum DSM 19573</name>
    <dbReference type="NCBI Taxonomy" id="1121337"/>
    <lineage>
        <taxon>Bacteria</taxon>
        <taxon>Bacillati</taxon>
        <taxon>Bacillota</taxon>
        <taxon>Clostridia</taxon>
        <taxon>Eubacteriales</taxon>
        <taxon>Oscillospiraceae</taxon>
        <taxon>Ruminiclostridium</taxon>
    </lineage>
</organism>
<accession>A0A318XUM0</accession>
<dbReference type="AlphaFoldDB" id="A0A318XUM0"/>
<reference evidence="1 2" key="1">
    <citation type="submission" date="2018-06" db="EMBL/GenBank/DDBJ databases">
        <title>Genomic Encyclopedia of Type Strains, Phase I: the one thousand microbial genomes (KMG-I) project.</title>
        <authorList>
            <person name="Kyrpides N."/>
        </authorList>
    </citation>
    <scope>NUCLEOTIDE SEQUENCE [LARGE SCALE GENOMIC DNA]</scope>
    <source>
        <strain evidence="1 2">DSM 19573</strain>
    </source>
</reference>
<dbReference type="RefSeq" id="WP_110460341.1">
    <property type="nucleotide sequence ID" value="NZ_QKMR01000001.1"/>
</dbReference>
<dbReference type="Proteomes" id="UP000248132">
    <property type="component" value="Unassembled WGS sequence"/>
</dbReference>
<dbReference type="EMBL" id="QKMR01000001">
    <property type="protein sequence ID" value="PYG90370.1"/>
    <property type="molecule type" value="Genomic_DNA"/>
</dbReference>
<keyword evidence="2" id="KW-1185">Reference proteome</keyword>
<gene>
    <name evidence="1" type="ORF">LY28_00253</name>
</gene>
<proteinExistence type="predicted"/>
<dbReference type="OrthoDB" id="9811611at2"/>
<comment type="caution">
    <text evidence="1">The sequence shown here is derived from an EMBL/GenBank/DDBJ whole genome shotgun (WGS) entry which is preliminary data.</text>
</comment>